<gene>
    <name evidence="12" type="primary">dnaG</name>
    <name evidence="16" type="ORF">SAMN02745176_01712</name>
</gene>
<dbReference type="InterPro" id="IPR006295">
    <property type="entry name" value="DNA_primase_DnaG"/>
</dbReference>
<dbReference type="PANTHER" id="PTHR30313:SF2">
    <property type="entry name" value="DNA PRIMASE"/>
    <property type="match status" value="1"/>
</dbReference>
<evidence type="ECO:0000256" key="10">
    <source>
        <dbReference type="ARBA" id="ARBA00023125"/>
    </source>
</evidence>
<dbReference type="InterPro" id="IPR037068">
    <property type="entry name" value="DNA_primase_core_N_sf"/>
</dbReference>
<dbReference type="SUPFAM" id="SSF57783">
    <property type="entry name" value="Zinc beta-ribbon"/>
    <property type="match status" value="1"/>
</dbReference>
<evidence type="ECO:0000256" key="13">
    <source>
        <dbReference type="PIRNR" id="PIRNR002811"/>
    </source>
</evidence>
<evidence type="ECO:0000256" key="7">
    <source>
        <dbReference type="ARBA" id="ARBA00022771"/>
    </source>
</evidence>
<evidence type="ECO:0000256" key="9">
    <source>
        <dbReference type="ARBA" id="ARBA00022842"/>
    </source>
</evidence>
<dbReference type="OrthoDB" id="9803773at2"/>
<dbReference type="Gene3D" id="3.90.580.10">
    <property type="entry name" value="Zinc finger, CHC2-type domain"/>
    <property type="match status" value="1"/>
</dbReference>
<dbReference type="Pfam" id="PF08275">
    <property type="entry name" value="DNAG_N"/>
    <property type="match status" value="1"/>
</dbReference>
<keyword evidence="7 12" id="KW-0863">Zinc-finger</keyword>
<dbReference type="AlphaFoldDB" id="A0A1M6EUV0"/>
<dbReference type="PIRSF" id="PIRSF002811">
    <property type="entry name" value="DnaG"/>
    <property type="match status" value="1"/>
</dbReference>
<dbReference type="Pfam" id="PF13155">
    <property type="entry name" value="Toprim_2"/>
    <property type="match status" value="1"/>
</dbReference>
<evidence type="ECO:0000256" key="2">
    <source>
        <dbReference type="ARBA" id="ARBA00022515"/>
    </source>
</evidence>
<dbReference type="RefSeq" id="WP_073025796.1">
    <property type="nucleotide sequence ID" value="NZ_FQZS01000010.1"/>
</dbReference>
<protein>
    <recommendedName>
        <fullName evidence="12 13">DNA primase</fullName>
        <ecNumber evidence="12">2.7.7.101</ecNumber>
    </recommendedName>
</protein>
<dbReference type="STRING" id="1122184.SAMN02745176_01712"/>
<keyword evidence="6 12" id="KW-0479">Metal-binding</keyword>
<dbReference type="Proteomes" id="UP000184442">
    <property type="component" value="Unassembled WGS sequence"/>
</dbReference>
<dbReference type="GO" id="GO:1990077">
    <property type="term" value="C:primosome complex"/>
    <property type="evidence" value="ECO:0007669"/>
    <property type="project" value="UniProtKB-KW"/>
</dbReference>
<evidence type="ECO:0000256" key="14">
    <source>
        <dbReference type="PIRSR" id="PIRSR002811-1"/>
    </source>
</evidence>
<dbReference type="Gene3D" id="3.90.980.10">
    <property type="entry name" value="DNA primase, catalytic core, N-terminal domain"/>
    <property type="match status" value="1"/>
</dbReference>
<dbReference type="FunFam" id="3.40.1360.10:FF:000002">
    <property type="entry name" value="DNA primase"/>
    <property type="match status" value="1"/>
</dbReference>
<evidence type="ECO:0000256" key="12">
    <source>
        <dbReference type="HAMAP-Rule" id="MF_00974"/>
    </source>
</evidence>
<comment type="similarity">
    <text evidence="12 13">Belongs to the DnaG primase family.</text>
</comment>
<sequence length="593" mass="68514">MFFSEELVSEILEKNDIVDVISQYMNLKKRGRNYVGLCPFHSEKTPSFNVSQDKQLFYCFGCGEGGNVSTFIQKIERMSYPESLRFLAERAGIEIRENLSEKESEKAKKKQLLINISREAARFFYKNLNKNPQAMKYLYNRGLSRDIIRRFGLGYSLNSWEGLKNFMAAKGIDPEYLYSAGLLVKRNNNEGYYDRFRNRIMFPIIDLKGNVIAFGGRVMDDSKPKYLNSPDTPIYNKGHNIYALNLVKQIKDLKNIIVVEGYMDAISLHQYGINNAVASLGTAFTEQQAKLLKRYADEIIIAYDSDVAGQTATLRGLAILEKEGCNVKVIRLPKGKDPDEYIRKEGLDAFKNLVENSMSLVEYKIHNLKQNINIQEIEGRVKFVKQLATILNTIDSPAEVDAYIKKYSREMQINEAAIYDELNRIKKRHTNGNNRHNIVDRTSGINVTISKKAISGEFIAEKKLLNMCFQDKSKAEYIFRQINPDYFSNQLNQRIAEIINLKIKEGKMISAGEIIIHLDNEESIKKAAEVFNIELSSYDFELIDSYIDKLRQAHIRKRIEELTKKMNEYYEIGDKDKSNELFKEIMELQKKKK</sequence>
<keyword evidence="8 12" id="KW-0862">Zinc</keyword>
<dbReference type="HAMAP" id="MF_00974">
    <property type="entry name" value="DNA_primase_DnaG"/>
    <property type="match status" value="1"/>
</dbReference>
<comment type="cofactor">
    <cofactor evidence="12 13 14">
        <name>Zn(2+)</name>
        <dbReference type="ChEBI" id="CHEBI:29105"/>
    </cofactor>
    <text evidence="12 13 14">Binds 1 zinc ion per monomer.</text>
</comment>
<dbReference type="SMART" id="SM00400">
    <property type="entry name" value="ZnF_CHCC"/>
    <property type="match status" value="1"/>
</dbReference>
<dbReference type="NCBIfam" id="TIGR01391">
    <property type="entry name" value="dnaG"/>
    <property type="match status" value="1"/>
</dbReference>
<keyword evidence="5 12" id="KW-0235">DNA replication</keyword>
<dbReference type="InterPro" id="IPR036185">
    <property type="entry name" value="DNA_heli_DnaB-like_N_sf"/>
</dbReference>
<comment type="subunit">
    <text evidence="12">Monomer. Interacts with DnaB.</text>
</comment>
<comment type="catalytic activity">
    <reaction evidence="12">
        <text>ssDNA + n NTP = ssDNA/pppN(pN)n-1 hybrid + (n-1) diphosphate.</text>
        <dbReference type="EC" id="2.7.7.101"/>
    </reaction>
</comment>
<evidence type="ECO:0000256" key="4">
    <source>
        <dbReference type="ARBA" id="ARBA00022695"/>
    </source>
</evidence>
<evidence type="ECO:0000256" key="11">
    <source>
        <dbReference type="ARBA" id="ARBA00023163"/>
    </source>
</evidence>
<keyword evidence="10 12" id="KW-0238">DNA-binding</keyword>
<evidence type="ECO:0000259" key="15">
    <source>
        <dbReference type="PROSITE" id="PS50880"/>
    </source>
</evidence>
<accession>A0A1M6EUV0</accession>
<dbReference type="GO" id="GO:0003899">
    <property type="term" value="F:DNA-directed RNA polymerase activity"/>
    <property type="evidence" value="ECO:0007669"/>
    <property type="project" value="UniProtKB-UniRule"/>
</dbReference>
<dbReference type="InterPro" id="IPR016136">
    <property type="entry name" value="DNA_helicase_N/primase_C"/>
</dbReference>
<dbReference type="InterPro" id="IPR019475">
    <property type="entry name" value="DNA_primase_DnaB-bd"/>
</dbReference>
<keyword evidence="4 12" id="KW-0548">Nucleotidyltransferase</keyword>
<organism evidence="16 17">
    <name type="scientific">Lutispora thermophila DSM 19022</name>
    <dbReference type="NCBI Taxonomy" id="1122184"/>
    <lineage>
        <taxon>Bacteria</taxon>
        <taxon>Bacillati</taxon>
        <taxon>Bacillota</taxon>
        <taxon>Clostridia</taxon>
        <taxon>Lutisporales</taxon>
        <taxon>Lutisporaceae</taxon>
        <taxon>Lutispora</taxon>
    </lineage>
</organism>
<proteinExistence type="inferred from homology"/>
<evidence type="ECO:0000256" key="5">
    <source>
        <dbReference type="ARBA" id="ARBA00022705"/>
    </source>
</evidence>
<evidence type="ECO:0000256" key="1">
    <source>
        <dbReference type="ARBA" id="ARBA00022478"/>
    </source>
</evidence>
<evidence type="ECO:0000313" key="17">
    <source>
        <dbReference type="Proteomes" id="UP000184442"/>
    </source>
</evidence>
<dbReference type="CDD" id="cd03364">
    <property type="entry name" value="TOPRIM_DnaG_primases"/>
    <property type="match status" value="1"/>
</dbReference>
<dbReference type="EMBL" id="FQZS01000010">
    <property type="protein sequence ID" value="SHI89261.1"/>
    <property type="molecule type" value="Genomic_DNA"/>
</dbReference>
<dbReference type="InterPro" id="IPR034151">
    <property type="entry name" value="TOPRIM_DnaG_bac"/>
</dbReference>
<dbReference type="Pfam" id="PF01807">
    <property type="entry name" value="Zn_ribbon_DnaG"/>
    <property type="match status" value="1"/>
</dbReference>
<keyword evidence="9" id="KW-0460">Magnesium</keyword>
<dbReference type="Gene3D" id="1.10.860.10">
    <property type="entry name" value="DNAb Helicase, Chain A"/>
    <property type="match status" value="1"/>
</dbReference>
<feature type="zinc finger region" description="CHC2-type" evidence="12 14">
    <location>
        <begin position="38"/>
        <end position="62"/>
    </location>
</feature>
<dbReference type="InterPro" id="IPR050219">
    <property type="entry name" value="DnaG_primase"/>
</dbReference>
<dbReference type="FunFam" id="3.90.980.10:FF:000001">
    <property type="entry name" value="DNA primase"/>
    <property type="match status" value="1"/>
</dbReference>
<dbReference type="GO" id="GO:0003677">
    <property type="term" value="F:DNA binding"/>
    <property type="evidence" value="ECO:0007669"/>
    <property type="project" value="UniProtKB-KW"/>
</dbReference>
<dbReference type="InterPro" id="IPR013264">
    <property type="entry name" value="DNAG_N"/>
</dbReference>
<evidence type="ECO:0000313" key="16">
    <source>
        <dbReference type="EMBL" id="SHI89261.1"/>
    </source>
</evidence>
<dbReference type="GO" id="GO:0008270">
    <property type="term" value="F:zinc ion binding"/>
    <property type="evidence" value="ECO:0007669"/>
    <property type="project" value="UniProtKB-UniRule"/>
</dbReference>
<reference evidence="16 17" key="1">
    <citation type="submission" date="2016-11" db="EMBL/GenBank/DDBJ databases">
        <authorList>
            <person name="Jaros S."/>
            <person name="Januszkiewicz K."/>
            <person name="Wedrychowicz H."/>
        </authorList>
    </citation>
    <scope>NUCLEOTIDE SEQUENCE [LARGE SCALE GENOMIC DNA]</scope>
    <source>
        <strain evidence="16 17">DSM 19022</strain>
    </source>
</reference>
<dbReference type="SMART" id="SM00493">
    <property type="entry name" value="TOPRIM"/>
    <property type="match status" value="1"/>
</dbReference>
<evidence type="ECO:0000256" key="6">
    <source>
        <dbReference type="ARBA" id="ARBA00022723"/>
    </source>
</evidence>
<dbReference type="EC" id="2.7.7.101" evidence="12"/>
<keyword evidence="1 12" id="KW-0240">DNA-directed RNA polymerase</keyword>
<dbReference type="FunFam" id="3.90.580.10:FF:000001">
    <property type="entry name" value="DNA primase"/>
    <property type="match status" value="1"/>
</dbReference>
<dbReference type="GO" id="GO:0006269">
    <property type="term" value="P:DNA replication, synthesis of primer"/>
    <property type="evidence" value="ECO:0007669"/>
    <property type="project" value="UniProtKB-UniRule"/>
</dbReference>
<dbReference type="Gene3D" id="3.40.1360.10">
    <property type="match status" value="1"/>
</dbReference>
<keyword evidence="3 12" id="KW-0808">Transferase</keyword>
<keyword evidence="2 12" id="KW-0639">Primosome</keyword>
<dbReference type="InterPro" id="IPR002694">
    <property type="entry name" value="Znf_CHC2"/>
</dbReference>
<evidence type="ECO:0000256" key="8">
    <source>
        <dbReference type="ARBA" id="ARBA00022833"/>
    </source>
</evidence>
<feature type="domain" description="Toprim" evidence="15">
    <location>
        <begin position="254"/>
        <end position="335"/>
    </location>
</feature>
<name>A0A1M6EUV0_9FIRM</name>
<dbReference type="PANTHER" id="PTHR30313">
    <property type="entry name" value="DNA PRIMASE"/>
    <property type="match status" value="1"/>
</dbReference>
<comment type="domain">
    <text evidence="12">Contains an N-terminal zinc-binding domain, a central core domain that contains the primase activity, and a C-terminal DnaB-binding domain.</text>
</comment>
<dbReference type="GO" id="GO:0000428">
    <property type="term" value="C:DNA-directed RNA polymerase complex"/>
    <property type="evidence" value="ECO:0007669"/>
    <property type="project" value="UniProtKB-KW"/>
</dbReference>
<comment type="function">
    <text evidence="12 13">RNA polymerase that catalyzes the synthesis of short RNA molecules used as primers for DNA polymerase during DNA replication.</text>
</comment>
<dbReference type="InterPro" id="IPR036977">
    <property type="entry name" value="DNA_primase_Znf_CHC2"/>
</dbReference>
<dbReference type="PROSITE" id="PS50880">
    <property type="entry name" value="TOPRIM"/>
    <property type="match status" value="1"/>
</dbReference>
<dbReference type="SUPFAM" id="SSF48024">
    <property type="entry name" value="N-terminal domain of DnaB helicase"/>
    <property type="match status" value="1"/>
</dbReference>
<dbReference type="GO" id="GO:0003678">
    <property type="term" value="F:DNA helicase activity"/>
    <property type="evidence" value="ECO:0007669"/>
    <property type="project" value="InterPro"/>
</dbReference>
<keyword evidence="17" id="KW-1185">Reference proteome</keyword>
<dbReference type="GO" id="GO:0005524">
    <property type="term" value="F:ATP binding"/>
    <property type="evidence" value="ECO:0007669"/>
    <property type="project" value="InterPro"/>
</dbReference>
<dbReference type="Pfam" id="PF10410">
    <property type="entry name" value="DnaB_bind"/>
    <property type="match status" value="1"/>
</dbReference>
<dbReference type="GO" id="GO:0005737">
    <property type="term" value="C:cytoplasm"/>
    <property type="evidence" value="ECO:0007669"/>
    <property type="project" value="TreeGrafter"/>
</dbReference>
<dbReference type="InterPro" id="IPR030846">
    <property type="entry name" value="DnaG_bac"/>
</dbReference>
<dbReference type="SUPFAM" id="SSF56731">
    <property type="entry name" value="DNA primase core"/>
    <property type="match status" value="1"/>
</dbReference>
<keyword evidence="11 12" id="KW-0804">Transcription</keyword>
<evidence type="ECO:0000256" key="3">
    <source>
        <dbReference type="ARBA" id="ARBA00022679"/>
    </source>
</evidence>
<dbReference type="InterPro" id="IPR006171">
    <property type="entry name" value="TOPRIM_dom"/>
</dbReference>